<comment type="caution">
    <text evidence="2">The sequence shown here is derived from an EMBL/GenBank/DDBJ whole genome shotgun (WGS) entry which is preliminary data.</text>
</comment>
<evidence type="ECO:0000313" key="2">
    <source>
        <dbReference type="EMBL" id="HJA71010.1"/>
    </source>
</evidence>
<feature type="domain" description="Gp5/Type VI secretion system Vgr protein OB-fold" evidence="1">
    <location>
        <begin position="287"/>
        <end position="347"/>
    </location>
</feature>
<dbReference type="AlphaFoldDB" id="A0A9D2HG85"/>
<reference evidence="2" key="2">
    <citation type="submission" date="2021-04" db="EMBL/GenBank/DDBJ databases">
        <authorList>
            <person name="Gilroy R."/>
        </authorList>
    </citation>
    <scope>NUCLEOTIDE SEQUENCE</scope>
    <source>
        <strain evidence="2">CHK178-16964</strain>
    </source>
</reference>
<proteinExistence type="predicted"/>
<organism evidence="2 3">
    <name type="scientific">Candidatus Lachnoclostridium stercoravium</name>
    <dbReference type="NCBI Taxonomy" id="2838633"/>
    <lineage>
        <taxon>Bacteria</taxon>
        <taxon>Bacillati</taxon>
        <taxon>Bacillota</taxon>
        <taxon>Clostridia</taxon>
        <taxon>Lachnospirales</taxon>
        <taxon>Lachnospiraceae</taxon>
    </lineage>
</organism>
<dbReference type="Proteomes" id="UP000823900">
    <property type="component" value="Unassembled WGS sequence"/>
</dbReference>
<accession>A0A9D2HG85</accession>
<evidence type="ECO:0000313" key="3">
    <source>
        <dbReference type="Proteomes" id="UP000823900"/>
    </source>
</evidence>
<dbReference type="Pfam" id="PF04717">
    <property type="entry name" value="Phage_base_V"/>
    <property type="match status" value="1"/>
</dbReference>
<gene>
    <name evidence="2" type="ORF">IAA07_05425</name>
</gene>
<dbReference type="SUPFAM" id="SSF69255">
    <property type="entry name" value="gp5 N-terminal domain-like"/>
    <property type="match status" value="1"/>
</dbReference>
<dbReference type="Gene3D" id="3.55.50.10">
    <property type="entry name" value="Baseplate protein-like domains"/>
    <property type="match status" value="1"/>
</dbReference>
<evidence type="ECO:0000259" key="1">
    <source>
        <dbReference type="Pfam" id="PF04717"/>
    </source>
</evidence>
<dbReference type="SUPFAM" id="SSF69279">
    <property type="entry name" value="Phage tail proteins"/>
    <property type="match status" value="1"/>
</dbReference>
<protein>
    <recommendedName>
        <fullName evidence="1">Gp5/Type VI secretion system Vgr protein OB-fold domain-containing protein</fullName>
    </recommendedName>
</protein>
<dbReference type="Pfam" id="PF05954">
    <property type="entry name" value="Phage_GPD"/>
    <property type="match status" value="1"/>
</dbReference>
<dbReference type="InterPro" id="IPR006531">
    <property type="entry name" value="Gp5/Vgr_OB"/>
</dbReference>
<dbReference type="EMBL" id="DWZA01000051">
    <property type="protein sequence ID" value="HJA71010.1"/>
    <property type="molecule type" value="Genomic_DNA"/>
</dbReference>
<name>A0A9D2HG85_9FIRM</name>
<reference evidence="2" key="1">
    <citation type="journal article" date="2021" name="PeerJ">
        <title>Extensive microbial diversity within the chicken gut microbiome revealed by metagenomics and culture.</title>
        <authorList>
            <person name="Gilroy R."/>
            <person name="Ravi A."/>
            <person name="Getino M."/>
            <person name="Pursley I."/>
            <person name="Horton D.L."/>
            <person name="Alikhan N.F."/>
            <person name="Baker D."/>
            <person name="Gharbi K."/>
            <person name="Hall N."/>
            <person name="Watson M."/>
            <person name="Adriaenssens E.M."/>
            <person name="Foster-Nyarko E."/>
            <person name="Jarju S."/>
            <person name="Secka A."/>
            <person name="Antonio M."/>
            <person name="Oren A."/>
            <person name="Chaudhuri R.R."/>
            <person name="La Ragione R."/>
            <person name="Hildebrand F."/>
            <person name="Pallen M.J."/>
        </authorList>
    </citation>
    <scope>NUCLEOTIDE SEQUENCE</scope>
    <source>
        <strain evidence="2">CHK178-16964</strain>
    </source>
</reference>
<sequence>MEFYTLDQLMVEGVDIGPIAELEVHNGTGSHGWMKVRAQIGEEKEAQLLYGLASRQQGKLYGGSRLLFAGVLSHVEFFRKDQVRYASLIFRTATCLMDVEKKSRSFQNTSMTYSELLSLVLGDYPNADFVLSVPDRPLGELLVQYKETDWQFLKRVFSQQYTSLGASMNQEGIRIYAGVPNLESQWEYQLEAVTKEEAQVRRFQDMGAGEPDFMDYQVLSGACQDMFASLDVEGSSLSVSALDWKLAKGRLECRYILRSRSGIGEYPVYPVSLVGIALEGRILEVKGNLVRVHMDMDDPYQQPDVYWFPYATMSASLNGSGWYYMPEPGDRVRVEFPDKYARDALVINSASIYQVPGEGQDSMVDPAVKYLSNQAGQKMSLSPGGVAVSAGSSGITVNNSGAVIIWGNNEILIKAEEKITMSAESIEFCGADEVKAVNEAGTGAVLKSNMELTGTEVLIN</sequence>